<reference evidence="3 4" key="1">
    <citation type="submission" date="2022-04" db="EMBL/GenBank/DDBJ databases">
        <authorList>
            <person name="Grouzdev D.S."/>
            <person name="Pantiukh K.S."/>
            <person name="Krutkina M.S."/>
        </authorList>
    </citation>
    <scope>NUCLEOTIDE SEQUENCE [LARGE SCALE GENOMIC DNA]</scope>
    <source>
        <strain evidence="3 4">6x-1</strain>
    </source>
</reference>
<dbReference type="SUPFAM" id="SSF63829">
    <property type="entry name" value="Calcium-dependent phosphotriesterase"/>
    <property type="match status" value="1"/>
</dbReference>
<organism evidence="3 4">
    <name type="scientific">Ancylobacter crimeensis</name>
    <dbReference type="NCBI Taxonomy" id="2579147"/>
    <lineage>
        <taxon>Bacteria</taxon>
        <taxon>Pseudomonadati</taxon>
        <taxon>Pseudomonadota</taxon>
        <taxon>Alphaproteobacteria</taxon>
        <taxon>Hyphomicrobiales</taxon>
        <taxon>Xanthobacteraceae</taxon>
        <taxon>Ancylobacter</taxon>
    </lineage>
</organism>
<evidence type="ECO:0000256" key="1">
    <source>
        <dbReference type="ARBA" id="ARBA00008853"/>
    </source>
</evidence>
<feature type="domain" description="SMP-30/Gluconolactonase/LRE-like region" evidence="2">
    <location>
        <begin position="30"/>
        <end position="270"/>
    </location>
</feature>
<dbReference type="InterPro" id="IPR011042">
    <property type="entry name" value="6-blade_b-propeller_TolB-like"/>
</dbReference>
<sequence length="309" mass="33003">MTTTEARAALTSGRPEQVPVRVLDAARCHLGEGPAYDAASDTAWWFDILGRHLHEAKLDSGAVTVHALPVMASALAVVDDARHVLVAENGLHLRDSRSGAMTHLAPIEDEDARTRSNDARVHPSGTLWSSTMGRRAERGLGSIYAFRGGEARLLFTGLTIPNAICFSPDGSVGYFADTSEGRLYRVGLDPETALPLEEPRLLLRHEGPGGLDGAVTDAEGLIWCAIWGGGCVHAYSPAGRRVRRVAVPARQPSCPVFVGPRFDRLLVTSAWQDMGEAARAADPGHGQTFLLDVGTQGRAEPRMASGDLS</sequence>
<dbReference type="Pfam" id="PF08450">
    <property type="entry name" value="SGL"/>
    <property type="match status" value="1"/>
</dbReference>
<comment type="caution">
    <text evidence="3">The sequence shown here is derived from an EMBL/GenBank/DDBJ whole genome shotgun (WGS) entry which is preliminary data.</text>
</comment>
<dbReference type="Gene3D" id="2.120.10.30">
    <property type="entry name" value="TolB, C-terminal domain"/>
    <property type="match status" value="1"/>
</dbReference>
<dbReference type="InterPro" id="IPR013658">
    <property type="entry name" value="SGL"/>
</dbReference>
<evidence type="ECO:0000259" key="2">
    <source>
        <dbReference type="Pfam" id="PF08450"/>
    </source>
</evidence>
<dbReference type="PANTHER" id="PTHR10907">
    <property type="entry name" value="REGUCALCIN"/>
    <property type="match status" value="1"/>
</dbReference>
<evidence type="ECO:0000313" key="3">
    <source>
        <dbReference type="EMBL" id="MCK0197698.1"/>
    </source>
</evidence>
<dbReference type="PANTHER" id="PTHR10907:SF47">
    <property type="entry name" value="REGUCALCIN"/>
    <property type="match status" value="1"/>
</dbReference>
<dbReference type="PRINTS" id="PR01790">
    <property type="entry name" value="SMP30FAMILY"/>
</dbReference>
<dbReference type="RefSeq" id="WP_247029591.1">
    <property type="nucleotide sequence ID" value="NZ_JALKCH010000007.1"/>
</dbReference>
<comment type="similarity">
    <text evidence="1">Belongs to the SMP-30/CGR1 family.</text>
</comment>
<evidence type="ECO:0000313" key="4">
    <source>
        <dbReference type="Proteomes" id="UP001203284"/>
    </source>
</evidence>
<dbReference type="InterPro" id="IPR005511">
    <property type="entry name" value="SMP-30"/>
</dbReference>
<proteinExistence type="inferred from homology"/>
<protein>
    <submittedName>
        <fullName evidence="3">SMP-30/gluconolactonase/LRE family protein</fullName>
    </submittedName>
</protein>
<keyword evidence="4" id="KW-1185">Reference proteome</keyword>
<name>A0ABT0DCK5_9HYPH</name>
<dbReference type="Proteomes" id="UP001203284">
    <property type="component" value="Unassembled WGS sequence"/>
</dbReference>
<dbReference type="EMBL" id="JALKCH010000007">
    <property type="protein sequence ID" value="MCK0197698.1"/>
    <property type="molecule type" value="Genomic_DNA"/>
</dbReference>
<gene>
    <name evidence="3" type="ORF">MWN34_12315</name>
</gene>
<accession>A0ABT0DCK5</accession>